<dbReference type="AlphaFoldDB" id="A0AAD6UUD6"/>
<feature type="region of interest" description="Disordered" evidence="1">
    <location>
        <begin position="139"/>
        <end position="198"/>
    </location>
</feature>
<sequence length="364" mass="38708">MPVRDRTRAHPQALAKSSYRHVCAPACTHQRVTRAPARTTAPACTYRRRATNVYAPARTATPAPARTRPHSPARIYPPPALLYGEAHDPRAGFSTHAPAPTAVPPPPPPMPGPYKTRTARPLAPIPAPAQARGVPGCAARPPLHEPAPEHARPGPARPPLHARPAQPARWRGYQHRRKRAARPDAPLVRPCTSQHRSMRARAPLVRLRTHGPHNPHAGADTSTGASARHARMRRSSALARASTGACAPGPRLRTHGPHDPHAGAGTSTGACAPVCAARPHLRTRAARTHISVHGATARIMAELPCGRWHAQLGRGRAVRGAEYGARCTKHIHWAVGGGEASGGALWQRAVARAVAADGAHACWT</sequence>
<dbReference type="Proteomes" id="UP001219525">
    <property type="component" value="Unassembled WGS sequence"/>
</dbReference>
<reference evidence="2" key="1">
    <citation type="submission" date="2023-03" db="EMBL/GenBank/DDBJ databases">
        <title>Massive genome expansion in bonnet fungi (Mycena s.s.) driven by repeated elements and novel gene families across ecological guilds.</title>
        <authorList>
            <consortium name="Lawrence Berkeley National Laboratory"/>
            <person name="Harder C.B."/>
            <person name="Miyauchi S."/>
            <person name="Viragh M."/>
            <person name="Kuo A."/>
            <person name="Thoen E."/>
            <person name="Andreopoulos B."/>
            <person name="Lu D."/>
            <person name="Skrede I."/>
            <person name="Drula E."/>
            <person name="Henrissat B."/>
            <person name="Morin E."/>
            <person name="Kohler A."/>
            <person name="Barry K."/>
            <person name="LaButti K."/>
            <person name="Morin E."/>
            <person name="Salamov A."/>
            <person name="Lipzen A."/>
            <person name="Mereny Z."/>
            <person name="Hegedus B."/>
            <person name="Baldrian P."/>
            <person name="Stursova M."/>
            <person name="Weitz H."/>
            <person name="Taylor A."/>
            <person name="Grigoriev I.V."/>
            <person name="Nagy L.G."/>
            <person name="Martin F."/>
            <person name="Kauserud H."/>
        </authorList>
    </citation>
    <scope>NUCLEOTIDE SEQUENCE</scope>
    <source>
        <strain evidence="2">9144</strain>
    </source>
</reference>
<proteinExistence type="predicted"/>
<organism evidence="2 3">
    <name type="scientific">Mycena pura</name>
    <dbReference type="NCBI Taxonomy" id="153505"/>
    <lineage>
        <taxon>Eukaryota</taxon>
        <taxon>Fungi</taxon>
        <taxon>Dikarya</taxon>
        <taxon>Basidiomycota</taxon>
        <taxon>Agaricomycotina</taxon>
        <taxon>Agaricomycetes</taxon>
        <taxon>Agaricomycetidae</taxon>
        <taxon>Agaricales</taxon>
        <taxon>Marasmiineae</taxon>
        <taxon>Mycenaceae</taxon>
        <taxon>Mycena</taxon>
    </lineage>
</organism>
<evidence type="ECO:0000256" key="1">
    <source>
        <dbReference type="SAM" id="MobiDB-lite"/>
    </source>
</evidence>
<name>A0AAD6UUD6_9AGAR</name>
<evidence type="ECO:0000313" key="3">
    <source>
        <dbReference type="Proteomes" id="UP001219525"/>
    </source>
</evidence>
<gene>
    <name evidence="2" type="ORF">GGX14DRAFT_587785</name>
</gene>
<accession>A0AAD6UUD6</accession>
<evidence type="ECO:0000313" key="2">
    <source>
        <dbReference type="EMBL" id="KAJ7193825.1"/>
    </source>
</evidence>
<feature type="compositionally biased region" description="Basic and acidic residues" evidence="1">
    <location>
        <begin position="142"/>
        <end position="152"/>
    </location>
</feature>
<protein>
    <submittedName>
        <fullName evidence="2">Uncharacterized protein</fullName>
    </submittedName>
</protein>
<keyword evidence="3" id="KW-1185">Reference proteome</keyword>
<dbReference type="EMBL" id="JARJCW010000104">
    <property type="protein sequence ID" value="KAJ7193825.1"/>
    <property type="molecule type" value="Genomic_DNA"/>
</dbReference>
<comment type="caution">
    <text evidence="2">The sequence shown here is derived from an EMBL/GenBank/DDBJ whole genome shotgun (WGS) entry which is preliminary data.</text>
</comment>